<evidence type="ECO:0000259" key="3">
    <source>
        <dbReference type="Pfam" id="PF08751"/>
    </source>
</evidence>
<keyword evidence="1" id="KW-0175">Coiled coil</keyword>
<dbReference type="Gene3D" id="2.30.30.940">
    <property type="match status" value="1"/>
</dbReference>
<dbReference type="RefSeq" id="WP_380643707.1">
    <property type="nucleotide sequence ID" value="NZ_JBHSQO010000086.1"/>
</dbReference>
<feature type="compositionally biased region" description="Basic and acidic residues" evidence="2">
    <location>
        <begin position="1633"/>
        <end position="1677"/>
    </location>
</feature>
<dbReference type="SUPFAM" id="SSF52540">
    <property type="entry name" value="P-loop containing nucleoside triphosphate hydrolases"/>
    <property type="match status" value="2"/>
</dbReference>
<dbReference type="Pfam" id="PF08751">
    <property type="entry name" value="TrwC"/>
    <property type="match status" value="1"/>
</dbReference>
<keyword evidence="5" id="KW-1185">Reference proteome</keyword>
<dbReference type="InterPro" id="IPR027417">
    <property type="entry name" value="P-loop_NTPase"/>
</dbReference>
<dbReference type="EMBL" id="JBHSQO010000086">
    <property type="protein sequence ID" value="MFC6094944.1"/>
    <property type="molecule type" value="Genomic_DNA"/>
</dbReference>
<sequence>MAYVKPIGFNPVEIDYRLGEHGSCSGSDRERPLSTHPYGAPQGLLWIGQGLSEVGITPLSPLTRDQFPLARALATGHHPHTGEVLVDPKKAVPEDAKLPISPLVRAVHGIVAQVGVPVSAVLADRKLRDMFATAERVWRADGETARLRADHAGLLLDALNLAPDEVWQPGAFERATANLFTVVQTTGRTGKPRAKRVPRRVVTGNAAYDLTVDIPKGDSTFLAIATPELAAQAEPMYLQQVLRTFNWLEARTAYGMRGKHGQGHTAATVPGSGFLGWAMIERTARPAQGMPVGDPHWHVHLTLANMTRGMKDGRWSTIAAGGRDLIRHAPVVQHMVHALIRHQMTTRFGVRYRRSDRTGRWEIVGIHDDTLRQFSKRNSDIRSLLTQLGHDPHTATRLQQDLAARLTRRPKPTVGRTHGDYTDAPEATLQDMWQGQELAAGRDPVEQLRRVLAGGHLPEDGEQPEPEPVITVESIARQLLDPAAGLTSHSRRFTRADALRHVADAMPGGYESPEAIEAMTDRVLAHLDFVRLPQGAELVHGVGAKRSLAAQHMANAEQFTTTDVVDAETIILRAAKASHPDQSQIRVTDPDLVQMALDTVEAGQGYPLSDEQRAAVARLATDGRMIDTVNGAPGTGKTTLLRALRTVLEAAGYVVQGAASAAVAARNLQAESGIFSMTLTSLLTSVEDPDSAVLVGVDVLVVDEANLTDDRDRARLYQRAARTGTRVIEVGDKLQLRGVGAGSLFGHVHRLVDGPELVDNRRQRDEDEREAIALWREGRYSEALAIWMLNNRLIATDTTSEATAAMLATWARMRVGAPDPHTEIRGLVMLSATRDMVDRLNHGAQALRLADDELGPGRTYALRRGGELRFHIGDHVLMRINAVQRRTLADTDILNGYRAVVTAIADDGILTVEWQEDAADGRTTRLGRLTPEYIARGGVSLGYAMTVHKSEGLTVGDQWRGPDGEWSGGTVLFHAAGADNPAAHVATSRHRNAVHLFAPLDALDTEREATARSEPRTRAERMEHAVEKLARRALATETSPDDLPVVVQLGLAEFRDLTDAQAREQYVRDAEAAEREAVRRREQRVKHSAAANRARAERAQRDRQSRDRAATLLREVWRHEPDLVERLISAAAFTTVARCLAEIENSALGVREVLAQVPLRTVASDAVTDPAAFTAWAVRDAAERLADGRIDDGRIDDAHEQAERRRQWQLMRDQVADLLRETWTARPELAETVITSSTFDAVVRQLDRQAVGGLDARTLLGRVPLAKVGHDHVEDPARLAAYFIKRTAGSLLWEADKAQRGSDRAAAERHRRRIALEHLRQVWPDHPEVVDLVAGGHAFGALAQRIEQAAEAGLDVVAALRQVSPTEVSGRRVKNPSALATAAFQRAAQQQTEPAETTAGASGRQPEARQPETRRAQHWAEREHGRHDDEHLRRLLADGQQRLATLGRTLDEARRQADELRLQVDAQAGPAVRALDEHLHRLREQADLVRQADDLEKRWHAALEQAENAAAGRARAQHALDALGPLARTRRTELSEQVQQHVEREEQAHAHARDLAAQAARLHEHIGPPEQRRHTLVRANAAEKDHEHARPRAHQRDLDTLTTAQHRAERLAVEHHNLGRRIDGLRDEVELRADQPEGVRERERQERHNELVPAHERVSRSPEPVVERQPHLDDLEPPHPGSEIEPQPGDR</sequence>
<feature type="region of interest" description="Disordered" evidence="2">
    <location>
        <begin position="1076"/>
        <end position="1105"/>
    </location>
</feature>
<evidence type="ECO:0000313" key="5">
    <source>
        <dbReference type="Proteomes" id="UP001596220"/>
    </source>
</evidence>
<accession>A0ABW1PHD5</accession>
<organism evidence="4 5">
    <name type="scientific">Saccharothrix lopnurensis</name>
    <dbReference type="NCBI Taxonomy" id="1670621"/>
    <lineage>
        <taxon>Bacteria</taxon>
        <taxon>Bacillati</taxon>
        <taxon>Actinomycetota</taxon>
        <taxon>Actinomycetes</taxon>
        <taxon>Pseudonocardiales</taxon>
        <taxon>Pseudonocardiaceae</taxon>
        <taxon>Saccharothrix</taxon>
    </lineage>
</organism>
<feature type="compositionally biased region" description="Low complexity" evidence="2">
    <location>
        <begin position="1382"/>
        <end position="1391"/>
    </location>
</feature>
<feature type="coiled-coil region" evidence="1">
    <location>
        <begin position="1436"/>
        <end position="1492"/>
    </location>
</feature>
<reference evidence="5" key="1">
    <citation type="journal article" date="2019" name="Int. J. Syst. Evol. Microbiol.">
        <title>The Global Catalogue of Microorganisms (GCM) 10K type strain sequencing project: providing services to taxonomists for standard genome sequencing and annotation.</title>
        <authorList>
            <consortium name="The Broad Institute Genomics Platform"/>
            <consortium name="The Broad Institute Genome Sequencing Center for Infectious Disease"/>
            <person name="Wu L."/>
            <person name="Ma J."/>
        </authorList>
    </citation>
    <scope>NUCLEOTIDE SEQUENCE [LARGE SCALE GENOMIC DNA]</scope>
    <source>
        <strain evidence="5">CGMCC 4.7246</strain>
    </source>
</reference>
<evidence type="ECO:0000256" key="2">
    <source>
        <dbReference type="SAM" id="MobiDB-lite"/>
    </source>
</evidence>
<gene>
    <name evidence="4" type="ORF">ACFP3R_37260</name>
</gene>
<feature type="region of interest" description="Disordered" evidence="2">
    <location>
        <begin position="1382"/>
        <end position="1430"/>
    </location>
</feature>
<evidence type="ECO:0000313" key="4">
    <source>
        <dbReference type="EMBL" id="MFC6094944.1"/>
    </source>
</evidence>
<evidence type="ECO:0000256" key="1">
    <source>
        <dbReference type="SAM" id="Coils"/>
    </source>
</evidence>
<proteinExistence type="predicted"/>
<protein>
    <submittedName>
        <fullName evidence="4">AAA family ATPase</fullName>
    </submittedName>
</protein>
<feature type="domain" description="TrwC relaxase" evidence="3">
    <location>
        <begin position="45"/>
        <end position="412"/>
    </location>
</feature>
<dbReference type="Proteomes" id="UP001596220">
    <property type="component" value="Unassembled WGS sequence"/>
</dbReference>
<comment type="caution">
    <text evidence="4">The sequence shown here is derived from an EMBL/GenBank/DDBJ whole genome shotgun (WGS) entry which is preliminary data.</text>
</comment>
<dbReference type="Gene3D" id="3.40.50.300">
    <property type="entry name" value="P-loop containing nucleotide triphosphate hydrolases"/>
    <property type="match status" value="2"/>
</dbReference>
<dbReference type="Pfam" id="PF13604">
    <property type="entry name" value="AAA_30"/>
    <property type="match status" value="1"/>
</dbReference>
<feature type="region of interest" description="Disordered" evidence="2">
    <location>
        <begin position="1633"/>
        <end position="1691"/>
    </location>
</feature>
<name>A0ABW1PHD5_9PSEU</name>
<dbReference type="SUPFAM" id="SSF55464">
    <property type="entry name" value="Origin of replication-binding domain, RBD-like"/>
    <property type="match status" value="1"/>
</dbReference>
<dbReference type="InterPro" id="IPR014862">
    <property type="entry name" value="TrwC"/>
</dbReference>
<feature type="compositionally biased region" description="Basic and acidic residues" evidence="2">
    <location>
        <begin position="1406"/>
        <end position="1430"/>
    </location>
</feature>
<feature type="compositionally biased region" description="Basic and acidic residues" evidence="2">
    <location>
        <begin position="1094"/>
        <end position="1105"/>
    </location>
</feature>